<dbReference type="GO" id="GO:0016832">
    <property type="term" value="F:aldehyde-lyase activity"/>
    <property type="evidence" value="ECO:0007669"/>
    <property type="project" value="TreeGrafter"/>
</dbReference>
<keyword evidence="6" id="KW-1185">Reference proteome</keyword>
<gene>
    <name evidence="5" type="ORF">GBAR_LOCUS20133</name>
</gene>
<dbReference type="EMBL" id="CASHTH010002829">
    <property type="protein sequence ID" value="CAI8035883.1"/>
    <property type="molecule type" value="Genomic_DNA"/>
</dbReference>
<evidence type="ECO:0000256" key="1">
    <source>
        <dbReference type="ARBA" id="ARBA00005568"/>
    </source>
</evidence>
<dbReference type="Pfam" id="PF03328">
    <property type="entry name" value="HpcH_HpaI"/>
    <property type="match status" value="1"/>
</dbReference>
<dbReference type="Gene3D" id="3.20.20.60">
    <property type="entry name" value="Phosphoenolpyruvate-binding domains"/>
    <property type="match status" value="1"/>
</dbReference>
<feature type="domain" description="HpcH/HpaI aldolase/citrate lyase" evidence="4">
    <location>
        <begin position="24"/>
        <end position="233"/>
    </location>
</feature>
<dbReference type="AlphaFoldDB" id="A0AA35SV49"/>
<dbReference type="PANTHER" id="PTHR30502:SF0">
    <property type="entry name" value="PHOSPHOENOLPYRUVATE CARBOXYLASE FAMILY PROTEIN"/>
    <property type="match status" value="1"/>
</dbReference>
<keyword evidence="3" id="KW-0456">Lyase</keyword>
<dbReference type="GO" id="GO:0005737">
    <property type="term" value="C:cytoplasm"/>
    <property type="evidence" value="ECO:0007669"/>
    <property type="project" value="TreeGrafter"/>
</dbReference>
<proteinExistence type="inferred from homology"/>
<sequence length="237" mass="25770">MRVNNVVTKMKAGEMAYGCGFSFSSPTLVELAGRAGFDFVSFDSEHGPFTIDLLDDLCRFADMAGMTPMARVPDIEHPTILRFLDRGIMGITGPHIVNGDRAQQLADACRYVPRGHRSFGSGRGAYFSDFPSGPDYMAHTNDNILVIAQLEDIEVLDNIDDILSVEGIDLFASGAQDIAQSMGLQGQPNHPDVQQFEATVRDAVHAAGRQMADDVMTSMRADRCFLDGARAFISGQS</sequence>
<evidence type="ECO:0000256" key="2">
    <source>
        <dbReference type="ARBA" id="ARBA00022723"/>
    </source>
</evidence>
<keyword evidence="2" id="KW-0479">Metal-binding</keyword>
<dbReference type="GO" id="GO:0046872">
    <property type="term" value="F:metal ion binding"/>
    <property type="evidence" value="ECO:0007669"/>
    <property type="project" value="UniProtKB-KW"/>
</dbReference>
<name>A0AA35SV49_GEOBA</name>
<reference evidence="5" key="1">
    <citation type="submission" date="2023-03" db="EMBL/GenBank/DDBJ databases">
        <authorList>
            <person name="Steffen K."/>
            <person name="Cardenas P."/>
        </authorList>
    </citation>
    <scope>NUCLEOTIDE SEQUENCE</scope>
</reference>
<dbReference type="InterPro" id="IPR040442">
    <property type="entry name" value="Pyrv_kinase-like_dom_sf"/>
</dbReference>
<evidence type="ECO:0000313" key="5">
    <source>
        <dbReference type="EMBL" id="CAI8035883.1"/>
    </source>
</evidence>
<evidence type="ECO:0000256" key="3">
    <source>
        <dbReference type="ARBA" id="ARBA00023239"/>
    </source>
</evidence>
<dbReference type="SUPFAM" id="SSF51621">
    <property type="entry name" value="Phosphoenolpyruvate/pyruvate domain"/>
    <property type="match status" value="1"/>
</dbReference>
<protein>
    <submittedName>
        <fullName evidence="5">2-keto-3-deoxy-L-rhamnonate aldolase</fullName>
    </submittedName>
</protein>
<comment type="caution">
    <text evidence="5">The sequence shown here is derived from an EMBL/GenBank/DDBJ whole genome shotgun (WGS) entry which is preliminary data.</text>
</comment>
<evidence type="ECO:0000259" key="4">
    <source>
        <dbReference type="Pfam" id="PF03328"/>
    </source>
</evidence>
<evidence type="ECO:0000313" key="6">
    <source>
        <dbReference type="Proteomes" id="UP001174909"/>
    </source>
</evidence>
<dbReference type="InterPro" id="IPR050251">
    <property type="entry name" value="HpcH-HpaI_aldolase"/>
</dbReference>
<dbReference type="PANTHER" id="PTHR30502">
    <property type="entry name" value="2-KETO-3-DEOXY-L-RHAMNONATE ALDOLASE"/>
    <property type="match status" value="1"/>
</dbReference>
<accession>A0AA35SV49</accession>
<dbReference type="InterPro" id="IPR005000">
    <property type="entry name" value="Aldolase/citrate-lyase_domain"/>
</dbReference>
<organism evidence="5 6">
    <name type="scientific">Geodia barretti</name>
    <name type="common">Barrett's horny sponge</name>
    <dbReference type="NCBI Taxonomy" id="519541"/>
    <lineage>
        <taxon>Eukaryota</taxon>
        <taxon>Metazoa</taxon>
        <taxon>Porifera</taxon>
        <taxon>Demospongiae</taxon>
        <taxon>Heteroscleromorpha</taxon>
        <taxon>Tetractinellida</taxon>
        <taxon>Astrophorina</taxon>
        <taxon>Geodiidae</taxon>
        <taxon>Geodia</taxon>
    </lineage>
</organism>
<dbReference type="InterPro" id="IPR015813">
    <property type="entry name" value="Pyrv/PenolPyrv_kinase-like_dom"/>
</dbReference>
<comment type="similarity">
    <text evidence="1">Belongs to the HpcH/HpaI aldolase family.</text>
</comment>
<dbReference type="Proteomes" id="UP001174909">
    <property type="component" value="Unassembled WGS sequence"/>
</dbReference>